<protein>
    <submittedName>
        <fullName evidence="3">PepSY-associated TM helix domain-containing protein</fullName>
    </submittedName>
</protein>
<keyword evidence="2" id="KW-0812">Transmembrane</keyword>
<evidence type="ECO:0000256" key="1">
    <source>
        <dbReference type="SAM" id="MobiDB-lite"/>
    </source>
</evidence>
<dbReference type="Pfam" id="PF16357">
    <property type="entry name" value="PepSY_TM_like_2"/>
    <property type="match status" value="1"/>
</dbReference>
<dbReference type="Proteomes" id="UP000676565">
    <property type="component" value="Unassembled WGS sequence"/>
</dbReference>
<evidence type="ECO:0000313" key="4">
    <source>
        <dbReference type="Proteomes" id="UP000676565"/>
    </source>
</evidence>
<dbReference type="RefSeq" id="WP_210659644.1">
    <property type="nucleotide sequence ID" value="NZ_JAGKQQ010000001.1"/>
</dbReference>
<keyword evidence="2" id="KW-0472">Membrane</keyword>
<keyword evidence="4" id="KW-1185">Reference proteome</keyword>
<feature type="region of interest" description="Disordered" evidence="1">
    <location>
        <begin position="55"/>
        <end position="83"/>
    </location>
</feature>
<accession>A0ABS5C0E3</accession>
<dbReference type="EMBL" id="JAGKQQ010000001">
    <property type="protein sequence ID" value="MBP3959112.1"/>
    <property type="molecule type" value="Genomic_DNA"/>
</dbReference>
<reference evidence="3 4" key="1">
    <citation type="submission" date="2021-04" db="EMBL/GenBank/DDBJ databases">
        <authorList>
            <person name="Ivanova A."/>
        </authorList>
    </citation>
    <scope>NUCLEOTIDE SEQUENCE [LARGE SCALE GENOMIC DNA]</scope>
    <source>
        <strain evidence="3 4">G18</strain>
    </source>
</reference>
<keyword evidence="2" id="KW-1133">Transmembrane helix</keyword>
<proteinExistence type="predicted"/>
<dbReference type="PANTHER" id="PTHR40115">
    <property type="entry name" value="INNER MEMBRANE PROTEIN WITH PEPSY TM HELIX"/>
    <property type="match status" value="1"/>
</dbReference>
<dbReference type="PANTHER" id="PTHR40115:SF1">
    <property type="entry name" value="INNER MEMBRANE PROTEIN WITH PEPSY TM HELIX"/>
    <property type="match status" value="1"/>
</dbReference>
<organism evidence="3 4">
    <name type="scientific">Gemmata palustris</name>
    <dbReference type="NCBI Taxonomy" id="2822762"/>
    <lineage>
        <taxon>Bacteria</taxon>
        <taxon>Pseudomonadati</taxon>
        <taxon>Planctomycetota</taxon>
        <taxon>Planctomycetia</taxon>
        <taxon>Gemmatales</taxon>
        <taxon>Gemmataceae</taxon>
        <taxon>Gemmata</taxon>
    </lineage>
</organism>
<feature type="transmembrane region" description="Helical" evidence="2">
    <location>
        <begin position="174"/>
        <end position="200"/>
    </location>
</feature>
<evidence type="ECO:0000256" key="2">
    <source>
        <dbReference type="SAM" id="Phobius"/>
    </source>
</evidence>
<comment type="caution">
    <text evidence="3">The sequence shown here is derived from an EMBL/GenBank/DDBJ whole genome shotgun (WGS) entry which is preliminary data.</text>
</comment>
<evidence type="ECO:0000313" key="3">
    <source>
        <dbReference type="EMBL" id="MBP3959112.1"/>
    </source>
</evidence>
<feature type="compositionally biased region" description="Basic and acidic residues" evidence="1">
    <location>
        <begin position="55"/>
        <end position="67"/>
    </location>
</feature>
<feature type="transmembrane region" description="Helical" evidence="2">
    <location>
        <begin position="206"/>
        <end position="225"/>
    </location>
</feature>
<sequence>MSPLHRWLLKTSRTVHVYLTLFGLTLILFFAITGFMLNHTEWFLPDDAKLEAQTRRESRPLPRDKMPGGKLPIPSESSGEATGEEKLAVVEALRKEFDVRGELSSFVFVKDDNDRPQIKVEFKRAGGETVATIDVESATTEVASTYQGWAIVMTDLHRGNRGNMSNEVKRTGRVWSFVIDGTCVLLLIISATGLVMWWSLKSRGKWGAILFVVGTAVTGAVYYWFVP</sequence>
<dbReference type="InterPro" id="IPR032307">
    <property type="entry name" value="PepSY_TM-like_2"/>
</dbReference>
<name>A0ABS5C0E3_9BACT</name>
<feature type="transmembrane region" description="Helical" evidence="2">
    <location>
        <begin position="15"/>
        <end position="37"/>
    </location>
</feature>
<gene>
    <name evidence="3" type="ORF">J8F10_28030</name>
</gene>